<dbReference type="InterPro" id="IPR001926">
    <property type="entry name" value="TrpB-like_PALP"/>
</dbReference>
<dbReference type="InterPro" id="IPR036052">
    <property type="entry name" value="TrpB-like_PALP_sf"/>
</dbReference>
<protein>
    <recommendedName>
        <fullName evidence="1">Tryptophan synthase beta chain-like PALP domain-containing protein</fullName>
    </recommendedName>
</protein>
<dbReference type="AlphaFoldDB" id="A0A382K7D4"/>
<feature type="non-terminal residue" evidence="2">
    <location>
        <position position="112"/>
    </location>
</feature>
<dbReference type="SUPFAM" id="SSF53686">
    <property type="entry name" value="Tryptophan synthase beta subunit-like PLP-dependent enzymes"/>
    <property type="match status" value="1"/>
</dbReference>
<proteinExistence type="predicted"/>
<organism evidence="2">
    <name type="scientific">marine metagenome</name>
    <dbReference type="NCBI Taxonomy" id="408172"/>
    <lineage>
        <taxon>unclassified sequences</taxon>
        <taxon>metagenomes</taxon>
        <taxon>ecological metagenomes</taxon>
    </lineage>
</organism>
<dbReference type="PANTHER" id="PTHR10314">
    <property type="entry name" value="CYSTATHIONINE BETA-SYNTHASE"/>
    <property type="match status" value="1"/>
</dbReference>
<name>A0A382K7D4_9ZZZZ</name>
<feature type="domain" description="Tryptophan synthase beta chain-like PALP" evidence="1">
    <location>
        <begin position="18"/>
        <end position="111"/>
    </location>
</feature>
<dbReference type="EMBL" id="UINC01077965">
    <property type="protein sequence ID" value="SVC18581.1"/>
    <property type="molecule type" value="Genomic_DNA"/>
</dbReference>
<evidence type="ECO:0000313" key="2">
    <source>
        <dbReference type="EMBL" id="SVC18581.1"/>
    </source>
</evidence>
<accession>A0A382K7D4</accession>
<dbReference type="Gene3D" id="3.40.50.1100">
    <property type="match status" value="2"/>
</dbReference>
<reference evidence="2" key="1">
    <citation type="submission" date="2018-05" db="EMBL/GenBank/DDBJ databases">
        <authorList>
            <person name="Lanie J.A."/>
            <person name="Ng W.-L."/>
            <person name="Kazmierczak K.M."/>
            <person name="Andrzejewski T.M."/>
            <person name="Davidsen T.M."/>
            <person name="Wayne K.J."/>
            <person name="Tettelin H."/>
            <person name="Glass J.I."/>
            <person name="Rusch D."/>
            <person name="Podicherti R."/>
            <person name="Tsui H.-C.T."/>
            <person name="Winkler M.E."/>
        </authorList>
    </citation>
    <scope>NUCLEOTIDE SEQUENCE</scope>
</reference>
<dbReference type="InterPro" id="IPR050214">
    <property type="entry name" value="Cys_Synth/Cystath_Beta-Synth"/>
</dbReference>
<gene>
    <name evidence="2" type="ORF">METZ01_LOCUS271435</name>
</gene>
<evidence type="ECO:0000259" key="1">
    <source>
        <dbReference type="Pfam" id="PF00291"/>
    </source>
</evidence>
<sequence>MPYAQNIQDFVNQYSALQAIGNTPLVKLDLPWDIGNSCIHAKFEQLNPGGSIKDRPVLRMLAEAVISGKLKQGKTILDATSGNAGIAYAMVGAILGFPVELVMPENASEERK</sequence>
<dbReference type="Pfam" id="PF00291">
    <property type="entry name" value="PALP"/>
    <property type="match status" value="1"/>
</dbReference>